<sequence>MLSETQIALVQKSFTRAVPRAEVLMIRFYERLFELAPETRSLFPEDMQAQRANVVSTLATVVRSLANLEPLLADIRALGMRHTGYGVKDEHYAIVGEALVWSLEETLRPAWNDATADAWAEAYRILADVMIEAAHGRSNDGRN</sequence>
<dbReference type="InterPro" id="IPR009050">
    <property type="entry name" value="Globin-like_sf"/>
</dbReference>
<dbReference type="GO" id="GO:0046210">
    <property type="term" value="P:nitric oxide catabolic process"/>
    <property type="evidence" value="ECO:0007669"/>
    <property type="project" value="TreeGrafter"/>
</dbReference>
<gene>
    <name evidence="7" type="ORF">GO499_14235</name>
</gene>
<dbReference type="PANTHER" id="PTHR43396:SF3">
    <property type="entry name" value="FLAVOHEMOPROTEIN"/>
    <property type="match status" value="1"/>
</dbReference>
<accession>A0A6P1T3D4</accession>
<dbReference type="CDD" id="cd12131">
    <property type="entry name" value="HGbI-like"/>
    <property type="match status" value="1"/>
</dbReference>
<reference evidence="7 8" key="1">
    <citation type="submission" date="2019-12" db="EMBL/GenBank/DDBJ databases">
        <title>Complete genome sequence of Algicella marina strain 9Alg 56(T) isolated from the red alga Tichocarpus crinitus.</title>
        <authorList>
            <person name="Kim S.-G."/>
            <person name="Nedashkovskaya O.I."/>
        </authorList>
    </citation>
    <scope>NUCLEOTIDE SEQUENCE [LARGE SCALE GENOMIC DNA]</scope>
    <source>
        <strain evidence="7 8">9Alg 56</strain>
    </source>
</reference>
<feature type="domain" description="Globin" evidence="6">
    <location>
        <begin position="1"/>
        <end position="135"/>
    </location>
</feature>
<dbReference type="PRINTS" id="PR01907">
    <property type="entry name" value="WORMGLOBIN"/>
</dbReference>
<keyword evidence="7" id="KW-0675">Receptor</keyword>
<dbReference type="PANTHER" id="PTHR43396">
    <property type="entry name" value="FLAVOHEMOPROTEIN"/>
    <property type="match status" value="1"/>
</dbReference>
<dbReference type="AlphaFoldDB" id="A0A6P1T3D4"/>
<dbReference type="GO" id="GO:0005344">
    <property type="term" value="F:oxygen carrier activity"/>
    <property type="evidence" value="ECO:0007669"/>
    <property type="project" value="UniProtKB-KW"/>
</dbReference>
<dbReference type="GO" id="GO:0020037">
    <property type="term" value="F:heme binding"/>
    <property type="evidence" value="ECO:0007669"/>
    <property type="project" value="InterPro"/>
</dbReference>
<dbReference type="GO" id="GO:0008941">
    <property type="term" value="F:nitric oxide dioxygenase NAD(P)H activity"/>
    <property type="evidence" value="ECO:0007669"/>
    <property type="project" value="TreeGrafter"/>
</dbReference>
<dbReference type="EMBL" id="CP046620">
    <property type="protein sequence ID" value="QHQ36245.1"/>
    <property type="molecule type" value="Genomic_DNA"/>
</dbReference>
<evidence type="ECO:0000256" key="4">
    <source>
        <dbReference type="ARBA" id="ARBA00023004"/>
    </source>
</evidence>
<evidence type="ECO:0000256" key="1">
    <source>
        <dbReference type="ARBA" id="ARBA00022617"/>
    </source>
</evidence>
<comment type="similarity">
    <text evidence="5">Belongs to the globin family.</text>
</comment>
<dbReference type="GO" id="GO:0046872">
    <property type="term" value="F:metal ion binding"/>
    <property type="evidence" value="ECO:0007669"/>
    <property type="project" value="UniProtKB-KW"/>
</dbReference>
<keyword evidence="8" id="KW-1185">Reference proteome</keyword>
<dbReference type="GO" id="GO:0071500">
    <property type="term" value="P:cellular response to nitrosative stress"/>
    <property type="evidence" value="ECO:0007669"/>
    <property type="project" value="TreeGrafter"/>
</dbReference>
<evidence type="ECO:0000256" key="3">
    <source>
        <dbReference type="ARBA" id="ARBA00022723"/>
    </source>
</evidence>
<dbReference type="Proteomes" id="UP000464495">
    <property type="component" value="Chromosome"/>
</dbReference>
<keyword evidence="2 5" id="KW-0561">Oxygen transport</keyword>
<dbReference type="Pfam" id="PF00042">
    <property type="entry name" value="Globin"/>
    <property type="match status" value="1"/>
</dbReference>
<protein>
    <submittedName>
        <fullName evidence="7">Hemin receptor</fullName>
    </submittedName>
</protein>
<dbReference type="Gene3D" id="1.10.490.10">
    <property type="entry name" value="Globins"/>
    <property type="match status" value="1"/>
</dbReference>
<dbReference type="RefSeq" id="WP_161862793.1">
    <property type="nucleotide sequence ID" value="NZ_CP046620.1"/>
</dbReference>
<name>A0A6P1T3D4_9RHOB</name>
<dbReference type="PROSITE" id="PS01033">
    <property type="entry name" value="GLOBIN"/>
    <property type="match status" value="1"/>
</dbReference>
<keyword evidence="5" id="KW-0813">Transport</keyword>
<evidence type="ECO:0000256" key="2">
    <source>
        <dbReference type="ARBA" id="ARBA00022621"/>
    </source>
</evidence>
<evidence type="ECO:0000256" key="5">
    <source>
        <dbReference type="RuleBase" id="RU000356"/>
    </source>
</evidence>
<dbReference type="SUPFAM" id="SSF46458">
    <property type="entry name" value="Globin-like"/>
    <property type="match status" value="1"/>
</dbReference>
<dbReference type="InterPro" id="IPR000971">
    <property type="entry name" value="Globin"/>
</dbReference>
<keyword evidence="4" id="KW-0408">Iron</keyword>
<evidence type="ECO:0000259" key="6">
    <source>
        <dbReference type="PROSITE" id="PS01033"/>
    </source>
</evidence>
<evidence type="ECO:0000313" key="8">
    <source>
        <dbReference type="Proteomes" id="UP000464495"/>
    </source>
</evidence>
<evidence type="ECO:0000313" key="7">
    <source>
        <dbReference type="EMBL" id="QHQ36245.1"/>
    </source>
</evidence>
<keyword evidence="3" id="KW-0479">Metal-binding</keyword>
<dbReference type="GO" id="GO:0019825">
    <property type="term" value="F:oxygen binding"/>
    <property type="evidence" value="ECO:0007669"/>
    <property type="project" value="InterPro"/>
</dbReference>
<dbReference type="KEGG" id="amaq:GO499_14235"/>
<dbReference type="InterPro" id="IPR012292">
    <property type="entry name" value="Globin/Proto"/>
</dbReference>
<dbReference type="GO" id="GO:0071949">
    <property type="term" value="F:FAD binding"/>
    <property type="evidence" value="ECO:0007669"/>
    <property type="project" value="TreeGrafter"/>
</dbReference>
<proteinExistence type="inferred from homology"/>
<keyword evidence="1 5" id="KW-0349">Heme</keyword>
<organism evidence="7 8">
    <name type="scientific">Algicella marina</name>
    <dbReference type="NCBI Taxonomy" id="2683284"/>
    <lineage>
        <taxon>Bacteria</taxon>
        <taxon>Pseudomonadati</taxon>
        <taxon>Pseudomonadota</taxon>
        <taxon>Alphaproteobacteria</taxon>
        <taxon>Rhodobacterales</taxon>
        <taxon>Paracoccaceae</taxon>
        <taxon>Algicella</taxon>
    </lineage>
</organism>